<gene>
    <name evidence="1" type="ORF">JMUB3934_2111</name>
</gene>
<dbReference type="Proteomes" id="UP000321501">
    <property type="component" value="Chromosome"/>
</dbReference>
<reference evidence="1 2" key="1">
    <citation type="submission" date="2019-07" db="EMBL/GenBank/DDBJ databases">
        <title>Complete Genome Sequence of Leptotrichia wadei Strain JMUB3934.</title>
        <authorList>
            <person name="Watanabe S."/>
            <person name="Cui L."/>
        </authorList>
    </citation>
    <scope>NUCLEOTIDE SEQUENCE [LARGE SCALE GENOMIC DNA]</scope>
    <source>
        <strain evidence="1 2">JMUB3934</strain>
    </source>
</reference>
<name>A0A510KGJ2_9FUSO</name>
<protein>
    <submittedName>
        <fullName evidence="1">Uncharacterized protein</fullName>
    </submittedName>
</protein>
<dbReference type="EMBL" id="AP019835">
    <property type="protein sequence ID" value="BBM50799.1"/>
    <property type="molecule type" value="Genomic_DNA"/>
</dbReference>
<sequence length="94" mass="10936">MNRIDILREVIIIANNERLKKMLEKEKEQKARSSVLAEYVSSLPISKEQMEQVIEKMGDLMEIAVEYRIIGAMISESEEIIKILDEKEEEQPLS</sequence>
<evidence type="ECO:0000313" key="1">
    <source>
        <dbReference type="EMBL" id="BBM50799.1"/>
    </source>
</evidence>
<dbReference type="RefSeq" id="WP_146964900.1">
    <property type="nucleotide sequence ID" value="NZ_AP019835.1"/>
</dbReference>
<evidence type="ECO:0000313" key="2">
    <source>
        <dbReference type="Proteomes" id="UP000321501"/>
    </source>
</evidence>
<accession>A0A510KGJ2</accession>
<organism evidence="1 2">
    <name type="scientific">Leptotrichia wadei</name>
    <dbReference type="NCBI Taxonomy" id="157687"/>
    <lineage>
        <taxon>Bacteria</taxon>
        <taxon>Fusobacteriati</taxon>
        <taxon>Fusobacteriota</taxon>
        <taxon>Fusobacteriia</taxon>
        <taxon>Fusobacteriales</taxon>
        <taxon>Leptotrichiaceae</taxon>
        <taxon>Leptotrichia</taxon>
    </lineage>
</organism>
<proteinExistence type="predicted"/>
<dbReference type="AlphaFoldDB" id="A0A510KGJ2"/>